<proteinExistence type="predicted"/>
<dbReference type="RefSeq" id="YP_009217698.1">
    <property type="nucleotide sequence ID" value="NC_029002.1"/>
</dbReference>
<protein>
    <recommendedName>
        <fullName evidence="3">DUF4926 domain-containing protein</fullName>
    </recommendedName>
</protein>
<gene>
    <name evidence="1" type="ORF">MaMVDC_14</name>
</gene>
<dbReference type="KEGG" id="vg:26643192"/>
<reference evidence="1 2" key="1">
    <citation type="submission" date="2013-07" db="EMBL/GenBank/DDBJ databases">
        <title>Sequencing and analysis of the complete genome of Microcystis aeruginosa phage MaMV-DC.</title>
        <authorList>
            <person name="Ou T."/>
            <person name="Li S.H."/>
            <person name="Zhang Q.Y."/>
        </authorList>
    </citation>
    <scope>NUCLEOTIDE SEQUENCE [LARGE SCALE GENOMIC DNA]</scope>
</reference>
<evidence type="ECO:0008006" key="3">
    <source>
        <dbReference type="Google" id="ProtNLM"/>
    </source>
</evidence>
<accession>A0A075BTW9</accession>
<sequence>MDVRLYDHVVLCLDVPEDNLKSGDVAVLVDLIPHPSNGEMGAILEVFNALGESISVVTVPISAIKPLQANEIFTVRSLVKVE</sequence>
<dbReference type="GeneID" id="26643192"/>
<organism evidence="1 2">
    <name type="scientific">Microcystis phage MaMV-DC</name>
    <dbReference type="NCBI Taxonomy" id="1357715"/>
    <lineage>
        <taxon>Viruses</taxon>
        <taxon>Duplodnaviria</taxon>
        <taxon>Heunggongvirae</taxon>
        <taxon>Uroviricota</taxon>
        <taxon>Caudoviricetes</taxon>
        <taxon>Fukuivirus</taxon>
        <taxon>Fukuivirus MVDC</taxon>
    </lineage>
</organism>
<keyword evidence="2" id="KW-1185">Reference proteome</keyword>
<dbReference type="Proteomes" id="UP000028567">
    <property type="component" value="Segment"/>
</dbReference>
<dbReference type="EMBL" id="KF356199">
    <property type="protein sequence ID" value="AGR48579.1"/>
    <property type="molecule type" value="Genomic_DNA"/>
</dbReference>
<name>A0A075BTW9_9CAUD</name>
<evidence type="ECO:0000313" key="2">
    <source>
        <dbReference type="Proteomes" id="UP000028567"/>
    </source>
</evidence>
<evidence type="ECO:0000313" key="1">
    <source>
        <dbReference type="EMBL" id="AGR48579.1"/>
    </source>
</evidence>